<evidence type="ECO:0000313" key="7">
    <source>
        <dbReference type="Proteomes" id="UP000449193"/>
    </source>
</evidence>
<evidence type="ECO:0000313" key="8">
    <source>
        <dbReference type="Proteomes" id="UP000472755"/>
    </source>
</evidence>
<protein>
    <submittedName>
        <fullName evidence="5">Helix-turn-helix domain-containing protein</fullName>
    </submittedName>
</protein>
<dbReference type="RefSeq" id="WP_154259037.1">
    <property type="nucleotide sequence ID" value="NZ_WMZL01000005.1"/>
</dbReference>
<accession>A0A6I3QD07</accession>
<evidence type="ECO:0000313" key="6">
    <source>
        <dbReference type="EMBL" id="MTS50731.1"/>
    </source>
</evidence>
<keyword evidence="1" id="KW-0805">Transcription regulation</keyword>
<dbReference type="EMBL" id="WMZU01000008">
    <property type="protein sequence ID" value="MTS26956.1"/>
    <property type="molecule type" value="Genomic_DNA"/>
</dbReference>
<evidence type="ECO:0000256" key="3">
    <source>
        <dbReference type="ARBA" id="ARBA00023163"/>
    </source>
</evidence>
<keyword evidence="2" id="KW-0238">DNA-binding</keyword>
<gene>
    <name evidence="6" type="ORF">GMD52_04145</name>
    <name evidence="5" type="ORF">GMD59_06595</name>
</gene>
<dbReference type="InterPro" id="IPR020449">
    <property type="entry name" value="Tscrpt_reg_AraC-type_HTH"/>
</dbReference>
<evidence type="ECO:0000256" key="1">
    <source>
        <dbReference type="ARBA" id="ARBA00023015"/>
    </source>
</evidence>
<dbReference type="Proteomes" id="UP000449193">
    <property type="component" value="Unassembled WGS sequence"/>
</dbReference>
<proteinExistence type="predicted"/>
<dbReference type="PANTHER" id="PTHR47893:SF1">
    <property type="entry name" value="REGULATORY PROTEIN PCHR"/>
    <property type="match status" value="1"/>
</dbReference>
<evidence type="ECO:0000256" key="2">
    <source>
        <dbReference type="ARBA" id="ARBA00023125"/>
    </source>
</evidence>
<dbReference type="EMBL" id="WMZR01000004">
    <property type="protein sequence ID" value="MTS50731.1"/>
    <property type="molecule type" value="Genomic_DNA"/>
</dbReference>
<organism evidence="5 8">
    <name type="scientific">Ruthenibacterium lactatiformans</name>
    <dbReference type="NCBI Taxonomy" id="1550024"/>
    <lineage>
        <taxon>Bacteria</taxon>
        <taxon>Bacillati</taxon>
        <taxon>Bacillota</taxon>
        <taxon>Clostridia</taxon>
        <taxon>Eubacteriales</taxon>
        <taxon>Oscillospiraceae</taxon>
        <taxon>Ruthenibacterium</taxon>
    </lineage>
</organism>
<dbReference type="SUPFAM" id="SSF46689">
    <property type="entry name" value="Homeodomain-like"/>
    <property type="match status" value="1"/>
</dbReference>
<dbReference type="PRINTS" id="PR00032">
    <property type="entry name" value="HTHARAC"/>
</dbReference>
<keyword evidence="3" id="KW-0804">Transcription</keyword>
<dbReference type="GO" id="GO:0043565">
    <property type="term" value="F:sequence-specific DNA binding"/>
    <property type="evidence" value="ECO:0007669"/>
    <property type="project" value="InterPro"/>
</dbReference>
<dbReference type="InterPro" id="IPR009057">
    <property type="entry name" value="Homeodomain-like_sf"/>
</dbReference>
<dbReference type="PROSITE" id="PS01124">
    <property type="entry name" value="HTH_ARAC_FAMILY_2"/>
    <property type="match status" value="1"/>
</dbReference>
<evidence type="ECO:0000313" key="5">
    <source>
        <dbReference type="EMBL" id="MTS26956.1"/>
    </source>
</evidence>
<evidence type="ECO:0000259" key="4">
    <source>
        <dbReference type="PROSITE" id="PS01124"/>
    </source>
</evidence>
<dbReference type="InterPro" id="IPR053142">
    <property type="entry name" value="PchR_regulatory_protein"/>
</dbReference>
<dbReference type="Gene3D" id="1.10.10.60">
    <property type="entry name" value="Homeodomain-like"/>
    <property type="match status" value="2"/>
</dbReference>
<reference evidence="7 8" key="1">
    <citation type="journal article" date="2019" name="Nat. Med.">
        <title>A library of human gut bacterial isolates paired with longitudinal multiomics data enables mechanistic microbiome research.</title>
        <authorList>
            <person name="Poyet M."/>
            <person name="Groussin M."/>
            <person name="Gibbons S.M."/>
            <person name="Avila-Pacheco J."/>
            <person name="Jiang X."/>
            <person name="Kearney S.M."/>
            <person name="Perrotta A.R."/>
            <person name="Berdy B."/>
            <person name="Zhao S."/>
            <person name="Lieberman T.D."/>
            <person name="Swanson P.K."/>
            <person name="Smith M."/>
            <person name="Roesemann S."/>
            <person name="Alexander J.E."/>
            <person name="Rich S.A."/>
            <person name="Livny J."/>
            <person name="Vlamakis H."/>
            <person name="Clish C."/>
            <person name="Bullock K."/>
            <person name="Deik A."/>
            <person name="Scott J."/>
            <person name="Pierce K.A."/>
            <person name="Xavier R.J."/>
            <person name="Alm E.J."/>
        </authorList>
    </citation>
    <scope>NUCLEOTIDE SEQUENCE [LARGE SCALE GENOMIC DNA]</scope>
    <source>
        <strain evidence="5 8">BIOML-A4</strain>
        <strain evidence="6 7">BIOML-A7</strain>
    </source>
</reference>
<feature type="domain" description="HTH araC/xylS-type" evidence="4">
    <location>
        <begin position="223"/>
        <end position="321"/>
    </location>
</feature>
<dbReference type="SMART" id="SM00342">
    <property type="entry name" value="HTH_ARAC"/>
    <property type="match status" value="1"/>
</dbReference>
<dbReference type="PANTHER" id="PTHR47893">
    <property type="entry name" value="REGULATORY PROTEIN PCHR"/>
    <property type="match status" value="1"/>
</dbReference>
<name>A0A6I3QD07_9FIRM</name>
<dbReference type="GO" id="GO:0003700">
    <property type="term" value="F:DNA-binding transcription factor activity"/>
    <property type="evidence" value="ECO:0007669"/>
    <property type="project" value="InterPro"/>
</dbReference>
<dbReference type="AlphaFoldDB" id="A0A6I3QD07"/>
<sequence>MQLMENAEIVKPDVFGPKAKVMEENENETKYQMQCDTPNGFMHCYHLFPGIDLAYSTFEASSCRMRNRAMPNILEIAYCRAGRFECEYKHGFVTYLGEGDFAVSLLSPEREPPEFPIGYYDGVAFIIDLDITGLIFENVVEGVSINLKELIDKFCVGHCCSVIKTPPNLHHVFQEICEARDTVPMGYLRLKVLESLFLLSQMLPQENFETAAYYSANQIKKVKALKCELANQLDSRETLKSIADRYGMSLTALKDCFKAVYGKPIHAFQREYKMQTATKLLVTTKLSIAEIAGMVGYENPNKFSAAFKEIIGQSPSEYRKSRN</sequence>
<dbReference type="InterPro" id="IPR018060">
    <property type="entry name" value="HTH_AraC"/>
</dbReference>
<dbReference type="Pfam" id="PF12833">
    <property type="entry name" value="HTH_18"/>
    <property type="match status" value="1"/>
</dbReference>
<comment type="caution">
    <text evidence="5">The sequence shown here is derived from an EMBL/GenBank/DDBJ whole genome shotgun (WGS) entry which is preliminary data.</text>
</comment>
<dbReference type="Proteomes" id="UP000472755">
    <property type="component" value="Unassembled WGS sequence"/>
</dbReference>